<protein>
    <submittedName>
        <fullName evidence="1">Uncharacterized protein</fullName>
    </submittedName>
</protein>
<reference evidence="2" key="1">
    <citation type="submission" date="2016-06" db="EMBL/GenBank/DDBJ databases">
        <title>Parallel loss of symbiosis genes in relatives of nitrogen-fixing non-legume Parasponia.</title>
        <authorList>
            <person name="Van Velzen R."/>
            <person name="Holmer R."/>
            <person name="Bu F."/>
            <person name="Rutten L."/>
            <person name="Van Zeijl A."/>
            <person name="Liu W."/>
            <person name="Santuari L."/>
            <person name="Cao Q."/>
            <person name="Sharma T."/>
            <person name="Shen D."/>
            <person name="Roswanjaya Y."/>
            <person name="Wardhani T."/>
            <person name="Kalhor M.S."/>
            <person name="Jansen J."/>
            <person name="Van den Hoogen J."/>
            <person name="Gungor B."/>
            <person name="Hartog M."/>
            <person name="Hontelez J."/>
            <person name="Verver J."/>
            <person name="Yang W.-C."/>
            <person name="Schijlen E."/>
            <person name="Repin R."/>
            <person name="Schilthuizen M."/>
            <person name="Schranz E."/>
            <person name="Heidstra R."/>
            <person name="Miyata K."/>
            <person name="Fedorova E."/>
            <person name="Kohlen W."/>
            <person name="Bisseling T."/>
            <person name="Smit S."/>
            <person name="Geurts R."/>
        </authorList>
    </citation>
    <scope>NUCLEOTIDE SEQUENCE [LARGE SCALE GENOMIC DNA]</scope>
    <source>
        <strain evidence="2">cv. RG33-2</strain>
    </source>
</reference>
<comment type="caution">
    <text evidence="1">The sequence shown here is derived from an EMBL/GenBank/DDBJ whole genome shotgun (WGS) entry which is preliminary data.</text>
</comment>
<accession>A0A2P5FSB7</accession>
<dbReference type="EMBL" id="JXTC01000011">
    <property type="protein sequence ID" value="POO00670.1"/>
    <property type="molecule type" value="Genomic_DNA"/>
</dbReference>
<keyword evidence="2" id="KW-1185">Reference proteome</keyword>
<dbReference type="Proteomes" id="UP000237000">
    <property type="component" value="Unassembled WGS sequence"/>
</dbReference>
<name>A0A2P5FSB7_TREOI</name>
<organism evidence="1 2">
    <name type="scientific">Trema orientale</name>
    <name type="common">Charcoal tree</name>
    <name type="synonym">Celtis orientalis</name>
    <dbReference type="NCBI Taxonomy" id="63057"/>
    <lineage>
        <taxon>Eukaryota</taxon>
        <taxon>Viridiplantae</taxon>
        <taxon>Streptophyta</taxon>
        <taxon>Embryophyta</taxon>
        <taxon>Tracheophyta</taxon>
        <taxon>Spermatophyta</taxon>
        <taxon>Magnoliopsida</taxon>
        <taxon>eudicotyledons</taxon>
        <taxon>Gunneridae</taxon>
        <taxon>Pentapetalae</taxon>
        <taxon>rosids</taxon>
        <taxon>fabids</taxon>
        <taxon>Rosales</taxon>
        <taxon>Cannabaceae</taxon>
        <taxon>Trema</taxon>
    </lineage>
</organism>
<evidence type="ECO:0000313" key="1">
    <source>
        <dbReference type="EMBL" id="POO00670.1"/>
    </source>
</evidence>
<dbReference type="AlphaFoldDB" id="A0A2P5FSB7"/>
<dbReference type="OrthoDB" id="10381055at2759"/>
<sequence>LRCAWTLRALGHMDSSNVQCAHPLDHEIPNTRENGGIQVRTTVNLTFYSLGVLGSILDDIYIRYQYMDIYHLSKSLGLASGYVKLQSEYSFGDA</sequence>
<proteinExistence type="predicted"/>
<evidence type="ECO:0000313" key="2">
    <source>
        <dbReference type="Proteomes" id="UP000237000"/>
    </source>
</evidence>
<feature type="non-terminal residue" evidence="1">
    <location>
        <position position="1"/>
    </location>
</feature>
<gene>
    <name evidence="1" type="ORF">TorRG33x02_033010</name>
</gene>
<dbReference type="InParanoid" id="A0A2P5FSB7"/>